<dbReference type="Pfam" id="PF13559">
    <property type="entry name" value="DUF4129"/>
    <property type="match status" value="1"/>
</dbReference>
<accession>A0A495V379</accession>
<feature type="transmembrane region" description="Helical" evidence="1">
    <location>
        <begin position="246"/>
        <end position="266"/>
    </location>
</feature>
<dbReference type="EMBL" id="RBXL01000001">
    <property type="protein sequence ID" value="RKT43862.1"/>
    <property type="molecule type" value="Genomic_DNA"/>
</dbReference>
<feature type="transmembrane region" description="Helical" evidence="1">
    <location>
        <begin position="194"/>
        <end position="222"/>
    </location>
</feature>
<sequence>MRLDAVGARLRPRRPWEGVDLGFALGRQWFVTLWILWWITALPVAVLLAVLTGGRPDLWLVAVWWCKPLFEAPLQSWAGRALLGERPEPAERVTIIRVAVTRHILPLLLWRRFALRRSFLMPVALLEGLSGAPARRRRAVLSNGIGAPTWLTLICYHFEAILWGGVLLALVFLVPEELPRLDLTAAVTQSDSPVYWISAAVYLLAFSVIAPFYVCAGFGLYLTRRTELEAWDLELAFRRARDEQDAAARGAASLTLTALLAVGLVLSLPSPTAEAFVARDAALDPLFETLPNPGEAQLLIREILADDEFGSTQEVTLWLPVERDPVEPLEGWTWPSDLGALAVTLAEILKWSLLILAFAGLVWLALKVIVGVAQKRPRWRRSRPGARDDGDWSTVMLKHLGAEPFPDDLRARVRRLIEQGEHRAALALLYRVSLAELARQGVAIPAGATEGDCLAFAAQARPSARVGLMTRLTEHWSRVAYAHRQPADAEIIALLDDWCRARDLPTGPTGPTRDPRASHDA</sequence>
<keyword evidence="1" id="KW-0472">Membrane</keyword>
<dbReference type="OrthoDB" id="183980at2"/>
<feature type="transmembrane region" description="Helical" evidence="1">
    <location>
        <begin position="145"/>
        <end position="174"/>
    </location>
</feature>
<keyword evidence="1" id="KW-1133">Transmembrane helix</keyword>
<feature type="transmembrane region" description="Helical" evidence="1">
    <location>
        <begin position="351"/>
        <end position="373"/>
    </location>
</feature>
<dbReference type="RefSeq" id="WP_120796386.1">
    <property type="nucleotide sequence ID" value="NZ_RBXL01000001.1"/>
</dbReference>
<dbReference type="AlphaFoldDB" id="A0A495V379"/>
<reference evidence="3 4" key="1">
    <citation type="submission" date="2018-10" db="EMBL/GenBank/DDBJ databases">
        <title>Genomic Encyclopedia of Archaeal and Bacterial Type Strains, Phase II (KMG-II): from individual species to whole genera.</title>
        <authorList>
            <person name="Goeker M."/>
        </authorList>
    </citation>
    <scope>NUCLEOTIDE SEQUENCE [LARGE SCALE GENOMIC DNA]</scope>
    <source>
        <strain evidence="3 4">DSM 235</strain>
    </source>
</reference>
<evidence type="ECO:0000313" key="3">
    <source>
        <dbReference type="EMBL" id="RKT43862.1"/>
    </source>
</evidence>
<gene>
    <name evidence="3" type="ORF">BDD21_1225</name>
</gene>
<proteinExistence type="predicted"/>
<evidence type="ECO:0000256" key="1">
    <source>
        <dbReference type="SAM" id="Phobius"/>
    </source>
</evidence>
<organism evidence="3 4">
    <name type="scientific">Thiocapsa rosea</name>
    <dbReference type="NCBI Taxonomy" id="69360"/>
    <lineage>
        <taxon>Bacteria</taxon>
        <taxon>Pseudomonadati</taxon>
        <taxon>Pseudomonadota</taxon>
        <taxon>Gammaproteobacteria</taxon>
        <taxon>Chromatiales</taxon>
        <taxon>Chromatiaceae</taxon>
        <taxon>Thiocapsa</taxon>
    </lineage>
</organism>
<dbReference type="Proteomes" id="UP000274556">
    <property type="component" value="Unassembled WGS sequence"/>
</dbReference>
<evidence type="ECO:0000313" key="4">
    <source>
        <dbReference type="Proteomes" id="UP000274556"/>
    </source>
</evidence>
<evidence type="ECO:0000259" key="2">
    <source>
        <dbReference type="Pfam" id="PF13559"/>
    </source>
</evidence>
<name>A0A495V379_9GAMM</name>
<keyword evidence="1" id="KW-0812">Transmembrane</keyword>
<protein>
    <submittedName>
        <fullName evidence="3">Uncharacterized protein DUF4129</fullName>
    </submittedName>
</protein>
<feature type="transmembrane region" description="Helical" evidence="1">
    <location>
        <begin position="29"/>
        <end position="51"/>
    </location>
</feature>
<feature type="domain" description="Protein-glutamine gamma-glutamyltransferase-like C-terminal" evidence="2">
    <location>
        <begin position="429"/>
        <end position="491"/>
    </location>
</feature>
<keyword evidence="4" id="KW-1185">Reference proteome</keyword>
<comment type="caution">
    <text evidence="3">The sequence shown here is derived from an EMBL/GenBank/DDBJ whole genome shotgun (WGS) entry which is preliminary data.</text>
</comment>
<dbReference type="InterPro" id="IPR025403">
    <property type="entry name" value="TgpA-like_C"/>
</dbReference>